<accession>A0A0F7JY46</accession>
<dbReference type="Pfam" id="PF07702">
    <property type="entry name" value="UTRA"/>
    <property type="match status" value="1"/>
</dbReference>
<name>A0A0F7JY46_9GAMM</name>
<feature type="domain" description="UbiC transcription regulator-associated" evidence="1">
    <location>
        <begin position="41"/>
        <end position="152"/>
    </location>
</feature>
<gene>
    <name evidence="2" type="ORF">AAY24_04835</name>
</gene>
<sequence length="161" mass="18320">MRFLDPTKGNTAYLPLFTEVLDRHILEEQGPWTNAIESGTNPVVRIDRIFTVNNDCRIYSIFYAIASRFPELIELPVAALGGKNLKTFIARRYHVPVHKVKQKLRYVIPPAEVVEHGDCPAGFPATLFNVIAYGLNGEPMYYQDFYIPPTDYELDLGITTK</sequence>
<dbReference type="EMBL" id="CP011412">
    <property type="protein sequence ID" value="AKH19795.1"/>
    <property type="molecule type" value="Genomic_DNA"/>
</dbReference>
<dbReference type="InterPro" id="IPR028978">
    <property type="entry name" value="Chorismate_lyase_/UTRA_dom_sf"/>
</dbReference>
<dbReference type="Gene3D" id="3.40.1410.10">
    <property type="entry name" value="Chorismate lyase-like"/>
    <property type="match status" value="1"/>
</dbReference>
<dbReference type="KEGG" id="seds:AAY24_04835"/>
<reference evidence="2 3" key="1">
    <citation type="journal article" date="2015" name="Genome Announc.">
        <title>Complete Genome Sequence of Sedimenticola thiotaurini Strain SIP-G1, a Polyphosphate- and Polyhydroxyalkanoate-Accumulating Sulfur-Oxidizing Gammaproteobacterium Isolated from Salt Marsh Sediments.</title>
        <authorList>
            <person name="Flood B.E."/>
            <person name="Jones D.S."/>
            <person name="Bailey J.V."/>
        </authorList>
    </citation>
    <scope>NUCLEOTIDE SEQUENCE [LARGE SCALE GENOMIC DNA]</scope>
    <source>
        <strain evidence="2 3">SIP-G1</strain>
    </source>
</reference>
<keyword evidence="3" id="KW-1185">Reference proteome</keyword>
<dbReference type="GO" id="GO:0003677">
    <property type="term" value="F:DNA binding"/>
    <property type="evidence" value="ECO:0007669"/>
    <property type="project" value="InterPro"/>
</dbReference>
<evidence type="ECO:0000259" key="1">
    <source>
        <dbReference type="Pfam" id="PF07702"/>
    </source>
</evidence>
<protein>
    <recommendedName>
        <fullName evidence="1">UbiC transcription regulator-associated domain-containing protein</fullName>
    </recommendedName>
</protein>
<dbReference type="Proteomes" id="UP000034410">
    <property type="component" value="Chromosome"/>
</dbReference>
<evidence type="ECO:0000313" key="3">
    <source>
        <dbReference type="Proteomes" id="UP000034410"/>
    </source>
</evidence>
<organism evidence="2 3">
    <name type="scientific">Sedimenticola thiotaurini</name>
    <dbReference type="NCBI Taxonomy" id="1543721"/>
    <lineage>
        <taxon>Bacteria</taxon>
        <taxon>Pseudomonadati</taxon>
        <taxon>Pseudomonadota</taxon>
        <taxon>Gammaproteobacteria</taxon>
        <taxon>Chromatiales</taxon>
        <taxon>Sedimenticolaceae</taxon>
        <taxon>Sedimenticola</taxon>
    </lineage>
</organism>
<dbReference type="InterPro" id="IPR011663">
    <property type="entry name" value="UTRA"/>
</dbReference>
<evidence type="ECO:0000313" key="2">
    <source>
        <dbReference type="EMBL" id="AKH19795.1"/>
    </source>
</evidence>
<dbReference type="AlphaFoldDB" id="A0A0F7JY46"/>
<dbReference type="GO" id="GO:0006355">
    <property type="term" value="P:regulation of DNA-templated transcription"/>
    <property type="evidence" value="ECO:0007669"/>
    <property type="project" value="InterPro"/>
</dbReference>
<dbReference type="SUPFAM" id="SSF64288">
    <property type="entry name" value="Chorismate lyase-like"/>
    <property type="match status" value="1"/>
</dbReference>
<proteinExistence type="predicted"/>